<keyword evidence="1" id="KW-1133">Transmembrane helix</keyword>
<organism evidence="2 3">
    <name type="scientific">Methanobacterium paludis (strain DSM 25820 / JCM 18151 / SWAN1)</name>
    <dbReference type="NCBI Taxonomy" id="868131"/>
    <lineage>
        <taxon>Archaea</taxon>
        <taxon>Methanobacteriati</taxon>
        <taxon>Methanobacteriota</taxon>
        <taxon>Methanomada group</taxon>
        <taxon>Methanobacteria</taxon>
        <taxon>Methanobacteriales</taxon>
        <taxon>Methanobacteriaceae</taxon>
        <taxon>Methanobacterium</taxon>
    </lineage>
</organism>
<feature type="transmembrane region" description="Helical" evidence="1">
    <location>
        <begin position="125"/>
        <end position="142"/>
    </location>
</feature>
<keyword evidence="1" id="KW-0472">Membrane</keyword>
<gene>
    <name evidence="2" type="ordered locus">MSWAN_1267</name>
</gene>
<evidence type="ECO:0000313" key="2">
    <source>
        <dbReference type="EMBL" id="AEG18284.1"/>
    </source>
</evidence>
<feature type="transmembrane region" description="Helical" evidence="1">
    <location>
        <begin position="73"/>
        <end position="91"/>
    </location>
</feature>
<feature type="transmembrane region" description="Helical" evidence="1">
    <location>
        <begin position="269"/>
        <end position="292"/>
    </location>
</feature>
<dbReference type="HOGENOM" id="CLU_772958_0_0_2"/>
<dbReference type="KEGG" id="mew:MSWAN_1267"/>
<dbReference type="AlphaFoldDB" id="F6D671"/>
<dbReference type="EMBL" id="CP002772">
    <property type="protein sequence ID" value="AEG18284.1"/>
    <property type="molecule type" value="Genomic_DNA"/>
</dbReference>
<feature type="transmembrane region" description="Helical" evidence="1">
    <location>
        <begin position="37"/>
        <end position="61"/>
    </location>
</feature>
<feature type="transmembrane region" description="Helical" evidence="1">
    <location>
        <begin position="12"/>
        <end position="30"/>
    </location>
</feature>
<dbReference type="eggNOG" id="arCOG04854">
    <property type="taxonomic scope" value="Archaea"/>
</dbReference>
<reference evidence="2 3" key="1">
    <citation type="journal article" date="2014" name="Int. J. Syst. Evol. Microbiol.">
        <title>Methanobacterium paludis sp. nov. and a novel strain of Methanobacterium lacus isolated from northern peatlands.</title>
        <authorList>
            <person name="Cadillo-Quiroz H."/>
            <person name="Brauer S.L."/>
            <person name="Goodson N."/>
            <person name="Yavitt J.B."/>
            <person name="Zinder S.H."/>
        </authorList>
    </citation>
    <scope>NUCLEOTIDE SEQUENCE [LARGE SCALE GENOMIC DNA]</scope>
    <source>
        <strain evidence="3">DSM 25820 / JCM 18151 / SWAN1</strain>
    </source>
</reference>
<feature type="transmembrane region" description="Helical" evidence="1">
    <location>
        <begin position="103"/>
        <end position="119"/>
    </location>
</feature>
<feature type="transmembrane region" description="Helical" evidence="1">
    <location>
        <begin position="337"/>
        <end position="357"/>
    </location>
</feature>
<keyword evidence="1" id="KW-0812">Transmembrane</keyword>
<feature type="transmembrane region" description="Helical" evidence="1">
    <location>
        <begin position="227"/>
        <end position="249"/>
    </location>
</feature>
<feature type="transmembrane region" description="Helical" evidence="1">
    <location>
        <begin position="312"/>
        <end position="331"/>
    </location>
</feature>
<evidence type="ECO:0000313" key="3">
    <source>
        <dbReference type="Proteomes" id="UP000009231"/>
    </source>
</evidence>
<dbReference type="Proteomes" id="UP000009231">
    <property type="component" value="Chromosome"/>
</dbReference>
<accession>F6D671</accession>
<keyword evidence="3" id="KW-1185">Reference proteome</keyword>
<dbReference type="RefSeq" id="WP_013825785.1">
    <property type="nucleotide sequence ID" value="NC_015574.1"/>
</dbReference>
<proteinExistence type="predicted"/>
<protein>
    <submittedName>
        <fullName evidence="2">Uncharacterized protein</fullName>
    </submittedName>
</protein>
<dbReference type="GeneID" id="10668772"/>
<evidence type="ECO:0000256" key="1">
    <source>
        <dbReference type="SAM" id="Phobius"/>
    </source>
</evidence>
<name>F6D671_METPW</name>
<sequence length="360" mass="39721">MFLVAQNNLEFILEIAIIIQIGIVLFFNILKMSLSRVLSFSLILGIGITLLFSMDTLGLFISSLGFHEFTHTYGPIALMVIVTSLAALPMMENVGIRVRNLRGFIYLLMIIITIVGGLMHRDFLMLWLMGLFIGFLLISKSFRQKSFLTVKRVIAAIVIVALAFGSLEAVSRLLSMTILSPVTRIERIYGNAIPSLQLVIQNTTLFGHVQGSSYWGSADLGSSSGYLALPISFILAFGLPLQVFYGVLSTKKDVIDYFLPGIYGVGFDFGYVALVLLLIWCVFVIVLGLKILTIYREKREKGNKRLLGREALLIGSVTAFAAQAILGLFIQNRGINGTAMITFMFLSGMVLAHALIVKRS</sequence>
<dbReference type="STRING" id="868131.MSWAN_1267"/>
<dbReference type="OrthoDB" id="80662at2157"/>